<name>A0A3M7R163_BRAPC</name>
<comment type="caution">
    <text evidence="2">The sequence shown here is derived from an EMBL/GenBank/DDBJ whole genome shotgun (WGS) entry which is preliminary data.</text>
</comment>
<dbReference type="Proteomes" id="UP000276133">
    <property type="component" value="Unassembled WGS sequence"/>
</dbReference>
<dbReference type="InterPro" id="IPR033545">
    <property type="entry name" value="CEP89"/>
</dbReference>
<dbReference type="EMBL" id="REGN01004555">
    <property type="protein sequence ID" value="RNA17008.1"/>
    <property type="molecule type" value="Genomic_DNA"/>
</dbReference>
<evidence type="ECO:0000256" key="1">
    <source>
        <dbReference type="SAM" id="Coils"/>
    </source>
</evidence>
<dbReference type="PANTHER" id="PTHR36170">
    <property type="entry name" value="CENTROSOMAL PROTEIN OF 89 KDA"/>
    <property type="match status" value="1"/>
</dbReference>
<accession>A0A3M7R163</accession>
<protein>
    <submittedName>
        <fullName evidence="2">Centrosomal of 89 kDa isoform X2</fullName>
    </submittedName>
</protein>
<sequence length="201" mass="23626">MLEREIKWKEENDFLISTVHSALSKDLRSDKEKEALVNLFVSKQTEKNKALINEQSNMIEHLKLRCSAYENEIKNLVESQRESALFSQVNQLHLEINLLRNLVYRLNVELSDYQAKNPSAALKSSIKKIDISSLPKRGPIPIWLINSKYLSPLIAAYDDKLKERETKISFFQEWKNLSFKSFELIEFEFKLLILDSRFFLN</sequence>
<organism evidence="2 3">
    <name type="scientific">Brachionus plicatilis</name>
    <name type="common">Marine rotifer</name>
    <name type="synonym">Brachionus muelleri</name>
    <dbReference type="NCBI Taxonomy" id="10195"/>
    <lineage>
        <taxon>Eukaryota</taxon>
        <taxon>Metazoa</taxon>
        <taxon>Spiralia</taxon>
        <taxon>Gnathifera</taxon>
        <taxon>Rotifera</taxon>
        <taxon>Eurotatoria</taxon>
        <taxon>Monogononta</taxon>
        <taxon>Pseudotrocha</taxon>
        <taxon>Ploima</taxon>
        <taxon>Brachionidae</taxon>
        <taxon>Brachionus</taxon>
    </lineage>
</organism>
<evidence type="ECO:0000313" key="3">
    <source>
        <dbReference type="Proteomes" id="UP000276133"/>
    </source>
</evidence>
<proteinExistence type="predicted"/>
<dbReference type="STRING" id="10195.A0A3M7R163"/>
<dbReference type="GO" id="GO:0045202">
    <property type="term" value="C:synapse"/>
    <property type="evidence" value="ECO:0007669"/>
    <property type="project" value="GOC"/>
</dbReference>
<keyword evidence="1" id="KW-0175">Coiled coil</keyword>
<dbReference type="PANTHER" id="PTHR36170:SF1">
    <property type="entry name" value="CENTROSOMAL PROTEIN OF 89 KDA"/>
    <property type="match status" value="1"/>
</dbReference>
<dbReference type="AlphaFoldDB" id="A0A3M7R163"/>
<gene>
    <name evidence="2" type="ORF">BpHYR1_042702</name>
</gene>
<dbReference type="GO" id="GO:0005814">
    <property type="term" value="C:centriole"/>
    <property type="evidence" value="ECO:0007669"/>
    <property type="project" value="InterPro"/>
</dbReference>
<dbReference type="GO" id="GO:0097539">
    <property type="term" value="C:ciliary transition fiber"/>
    <property type="evidence" value="ECO:0007669"/>
    <property type="project" value="TreeGrafter"/>
</dbReference>
<keyword evidence="3" id="KW-1185">Reference proteome</keyword>
<dbReference type="OrthoDB" id="6622877at2759"/>
<evidence type="ECO:0000313" key="2">
    <source>
        <dbReference type="EMBL" id="RNA17008.1"/>
    </source>
</evidence>
<dbReference type="GO" id="GO:0007268">
    <property type="term" value="P:chemical synaptic transmission"/>
    <property type="evidence" value="ECO:0007669"/>
    <property type="project" value="InterPro"/>
</dbReference>
<feature type="coiled-coil region" evidence="1">
    <location>
        <begin position="52"/>
        <end position="79"/>
    </location>
</feature>
<reference evidence="2 3" key="1">
    <citation type="journal article" date="2018" name="Sci. Rep.">
        <title>Genomic signatures of local adaptation to the degree of environmental predictability in rotifers.</title>
        <authorList>
            <person name="Franch-Gras L."/>
            <person name="Hahn C."/>
            <person name="Garcia-Roger E.M."/>
            <person name="Carmona M.J."/>
            <person name="Serra M."/>
            <person name="Gomez A."/>
        </authorList>
    </citation>
    <scope>NUCLEOTIDE SEQUENCE [LARGE SCALE GENOMIC DNA]</scope>
    <source>
        <strain evidence="2">HYR1</strain>
    </source>
</reference>
<dbReference type="GO" id="GO:0007005">
    <property type="term" value="P:mitochondrion organization"/>
    <property type="evidence" value="ECO:0007669"/>
    <property type="project" value="InterPro"/>
</dbReference>
<dbReference type="GO" id="GO:0060271">
    <property type="term" value="P:cilium assembly"/>
    <property type="evidence" value="ECO:0007669"/>
    <property type="project" value="InterPro"/>
</dbReference>